<dbReference type="AlphaFoldDB" id="A0A397GBN3"/>
<dbReference type="Pfam" id="PF19263">
    <property type="entry name" value="DUF5906"/>
    <property type="match status" value="1"/>
</dbReference>
<dbReference type="EMBL" id="PQFF01000480">
    <property type="protein sequence ID" value="RHZ47867.1"/>
    <property type="molecule type" value="Genomic_DNA"/>
</dbReference>
<accession>A0A397GBN3</accession>
<dbReference type="OrthoDB" id="2395139at2759"/>
<keyword evidence="3" id="KW-1185">Reference proteome</keyword>
<evidence type="ECO:0000313" key="2">
    <source>
        <dbReference type="EMBL" id="RHZ47867.1"/>
    </source>
</evidence>
<gene>
    <name evidence="2" type="ORF">Glove_566g29</name>
</gene>
<comment type="caution">
    <text evidence="2">The sequence shown here is derived from an EMBL/GenBank/DDBJ whole genome shotgun (WGS) entry which is preliminary data.</text>
</comment>
<feature type="domain" description="NrS-1 polymerase-like helicase" evidence="1">
    <location>
        <begin position="2"/>
        <end position="61"/>
    </location>
</feature>
<evidence type="ECO:0000259" key="1">
    <source>
        <dbReference type="Pfam" id="PF19263"/>
    </source>
</evidence>
<name>A0A397GBN3_9GLOM</name>
<dbReference type="Proteomes" id="UP000266861">
    <property type="component" value="Unassembled WGS sequence"/>
</dbReference>
<dbReference type="InterPro" id="IPR045455">
    <property type="entry name" value="NrS-1_pol-like_helicase"/>
</dbReference>
<organism evidence="2 3">
    <name type="scientific">Diversispora epigaea</name>
    <dbReference type="NCBI Taxonomy" id="1348612"/>
    <lineage>
        <taxon>Eukaryota</taxon>
        <taxon>Fungi</taxon>
        <taxon>Fungi incertae sedis</taxon>
        <taxon>Mucoromycota</taxon>
        <taxon>Glomeromycotina</taxon>
        <taxon>Glomeromycetes</taxon>
        <taxon>Diversisporales</taxon>
        <taxon>Diversisporaceae</taxon>
        <taxon>Diversispora</taxon>
    </lineage>
</organism>
<sequence length="224" mass="25724">MNETSMSSGEWHRFNGYLKALITEGKVAIERKGLETLRLNDFSCYMITSNQDAPIKIDAGDARVVCFDVSARCRGNTEYFDRLGEILDHPDALGVVMSYLLSRDLTKWKLGKLPNTKMKTNTMLKQLPNPTRFIIQHIKSWPENQINKLVSGDLYQDYLTWCGNEGEDRICNNKFGGFLPPIEIEKKQVQINGKREWVYILDRSKIVAKIRESVSDIEEFSDPP</sequence>
<protein>
    <recommendedName>
        <fullName evidence="1">NrS-1 polymerase-like helicase domain-containing protein</fullName>
    </recommendedName>
</protein>
<evidence type="ECO:0000313" key="3">
    <source>
        <dbReference type="Proteomes" id="UP000266861"/>
    </source>
</evidence>
<reference evidence="2 3" key="1">
    <citation type="submission" date="2018-08" db="EMBL/GenBank/DDBJ databases">
        <title>Genome and evolution of the arbuscular mycorrhizal fungus Diversispora epigaea (formerly Glomus versiforme) and its bacterial endosymbionts.</title>
        <authorList>
            <person name="Sun X."/>
            <person name="Fei Z."/>
            <person name="Harrison M."/>
        </authorList>
    </citation>
    <scope>NUCLEOTIDE SEQUENCE [LARGE SCALE GENOMIC DNA]</scope>
    <source>
        <strain evidence="2 3">IT104</strain>
    </source>
</reference>
<dbReference type="STRING" id="1348612.A0A397GBN3"/>
<proteinExistence type="predicted"/>